<dbReference type="PROSITE" id="PS50893">
    <property type="entry name" value="ABC_TRANSPORTER_2"/>
    <property type="match status" value="1"/>
</dbReference>
<dbReference type="InterPro" id="IPR013611">
    <property type="entry name" value="Transp-assoc_OB_typ2"/>
</dbReference>
<dbReference type="InterPro" id="IPR027417">
    <property type="entry name" value="P-loop_NTPase"/>
</dbReference>
<dbReference type="PANTHER" id="PTHR42781">
    <property type="entry name" value="SPERMIDINE/PUTRESCINE IMPORT ATP-BINDING PROTEIN POTA"/>
    <property type="match status" value="1"/>
</dbReference>
<evidence type="ECO:0000256" key="1">
    <source>
        <dbReference type="ARBA" id="ARBA00022448"/>
    </source>
</evidence>
<evidence type="ECO:0000256" key="2">
    <source>
        <dbReference type="ARBA" id="ARBA00022741"/>
    </source>
</evidence>
<dbReference type="PROSITE" id="PS00211">
    <property type="entry name" value="ABC_TRANSPORTER_1"/>
    <property type="match status" value="1"/>
</dbReference>
<evidence type="ECO:0000256" key="3">
    <source>
        <dbReference type="ARBA" id="ARBA00022840"/>
    </source>
</evidence>
<evidence type="ECO:0000259" key="4">
    <source>
        <dbReference type="PROSITE" id="PS50893"/>
    </source>
</evidence>
<dbReference type="RefSeq" id="WP_244727683.1">
    <property type="nucleotide sequence ID" value="NZ_CP095045.1"/>
</dbReference>
<dbReference type="InterPro" id="IPR003593">
    <property type="entry name" value="AAA+_ATPase"/>
</dbReference>
<name>A0ABY4FLE1_9MICO</name>
<evidence type="ECO:0000313" key="5">
    <source>
        <dbReference type="EMBL" id="UOQ57093.1"/>
    </source>
</evidence>
<organism evidence="5 6">
    <name type="scientific">Leucobacter allii</name>
    <dbReference type="NCBI Taxonomy" id="2932247"/>
    <lineage>
        <taxon>Bacteria</taxon>
        <taxon>Bacillati</taxon>
        <taxon>Actinomycetota</taxon>
        <taxon>Actinomycetes</taxon>
        <taxon>Micrococcales</taxon>
        <taxon>Microbacteriaceae</taxon>
        <taxon>Leucobacter</taxon>
    </lineage>
</organism>
<dbReference type="InterPro" id="IPR017871">
    <property type="entry name" value="ABC_transporter-like_CS"/>
</dbReference>
<dbReference type="InterPro" id="IPR003439">
    <property type="entry name" value="ABC_transporter-like_ATP-bd"/>
</dbReference>
<feature type="domain" description="ABC transporter" evidence="4">
    <location>
        <begin position="4"/>
        <end position="241"/>
    </location>
</feature>
<keyword evidence="1" id="KW-0813">Transport</keyword>
<dbReference type="GO" id="GO:0005524">
    <property type="term" value="F:ATP binding"/>
    <property type="evidence" value="ECO:0007669"/>
    <property type="project" value="UniProtKB-KW"/>
</dbReference>
<proteinExistence type="predicted"/>
<dbReference type="Pfam" id="PF00005">
    <property type="entry name" value="ABC_tran"/>
    <property type="match status" value="1"/>
</dbReference>
<keyword evidence="3 5" id="KW-0067">ATP-binding</keyword>
<dbReference type="SMART" id="SM00382">
    <property type="entry name" value="AAA"/>
    <property type="match status" value="1"/>
</dbReference>
<sequence>MGGIAIEGLAKTFNSTRVLHSIDLRIERGEFITLLGPSGCGKTTTLRCVAGLETPSAGRIRIGEDTVVDSELADFTPPHRRRVGMVFQSYAIWPHMSARANVEFPLRRRKQGSRAEQRAIAARALESVGMSAYAERYPHELSGGQQQRIALARGLVAAGEVMLYDEPLSNLDAKLRVAMRDEVRRLHDEFGHTSIYVTHDQEEALAISDRIVIMNAGRIEQSGTPQEIFDAPTTRYVADFIGFENILTVEEASGGIAVAGGIRFSGLPDARPGDALAFRSGAVSPGAHDDAAATFDAPVAREVYLGEDVVLHLEVAGGPGVVARIPAQRRAQGLPERFHVDAADIAVLTA</sequence>
<dbReference type="PANTHER" id="PTHR42781:SF4">
    <property type="entry name" value="SPERMIDINE_PUTRESCINE IMPORT ATP-BINDING PROTEIN POTA"/>
    <property type="match status" value="1"/>
</dbReference>
<evidence type="ECO:0000313" key="6">
    <source>
        <dbReference type="Proteomes" id="UP000831786"/>
    </source>
</evidence>
<dbReference type="EMBL" id="CP095045">
    <property type="protein sequence ID" value="UOQ57093.1"/>
    <property type="molecule type" value="Genomic_DNA"/>
</dbReference>
<keyword evidence="2" id="KW-0547">Nucleotide-binding</keyword>
<dbReference type="Proteomes" id="UP000831786">
    <property type="component" value="Chromosome"/>
</dbReference>
<reference evidence="5 6" key="1">
    <citation type="submission" date="2022-04" db="EMBL/GenBank/DDBJ databases">
        <title>Leucobacter sp. isolated from rhizosphere of garlic.</title>
        <authorList>
            <person name="Won M."/>
            <person name="Lee C.-M."/>
            <person name="Woen H.-Y."/>
            <person name="Kwon S.-W."/>
        </authorList>
    </citation>
    <scope>NUCLEOTIDE SEQUENCE [LARGE SCALE GENOMIC DNA]</scope>
    <source>
        <strain evidence="5 6">H21R-40</strain>
    </source>
</reference>
<dbReference type="SUPFAM" id="SSF52540">
    <property type="entry name" value="P-loop containing nucleoside triphosphate hydrolases"/>
    <property type="match status" value="1"/>
</dbReference>
<keyword evidence="6" id="KW-1185">Reference proteome</keyword>
<accession>A0ABY4FLE1</accession>
<dbReference type="InterPro" id="IPR050093">
    <property type="entry name" value="ABC_SmlMolc_Importer"/>
</dbReference>
<dbReference type="Gene3D" id="3.40.50.300">
    <property type="entry name" value="P-loop containing nucleotide triphosphate hydrolases"/>
    <property type="match status" value="1"/>
</dbReference>
<protein>
    <submittedName>
        <fullName evidence="5">ABC transporter ATP-binding protein</fullName>
    </submittedName>
</protein>
<dbReference type="Pfam" id="PF08402">
    <property type="entry name" value="TOBE_2"/>
    <property type="match status" value="1"/>
</dbReference>
<gene>
    <name evidence="5" type="ORF">MUN78_15775</name>
</gene>